<dbReference type="GO" id="GO:0003676">
    <property type="term" value="F:nucleic acid binding"/>
    <property type="evidence" value="ECO:0007669"/>
    <property type="project" value="InterPro"/>
</dbReference>
<feature type="non-terminal residue" evidence="2">
    <location>
        <position position="1"/>
    </location>
</feature>
<dbReference type="PANTHER" id="PTHR46564">
    <property type="entry name" value="TRANSPOSASE"/>
    <property type="match status" value="1"/>
</dbReference>
<dbReference type="Pfam" id="PF13358">
    <property type="entry name" value="DDE_3"/>
    <property type="match status" value="1"/>
</dbReference>
<gene>
    <name evidence="2" type="ORF">PACLA_8A052481</name>
</gene>
<dbReference type="Proteomes" id="UP001152795">
    <property type="component" value="Unassembled WGS sequence"/>
</dbReference>
<dbReference type="PANTHER" id="PTHR46564:SF1">
    <property type="entry name" value="TRANSPOSASE"/>
    <property type="match status" value="1"/>
</dbReference>
<proteinExistence type="predicted"/>
<name>A0A7D9E4K9_PARCT</name>
<dbReference type="AlphaFoldDB" id="A0A7D9E4K9"/>
<dbReference type="OrthoDB" id="10064486at2759"/>
<protein>
    <recommendedName>
        <fullName evidence="1">Tc1-like transposase DDE domain-containing protein</fullName>
    </recommendedName>
</protein>
<accession>A0A7D9E4K9</accession>
<evidence type="ECO:0000313" key="3">
    <source>
        <dbReference type="Proteomes" id="UP001152795"/>
    </source>
</evidence>
<feature type="domain" description="Tc1-like transposase DDE" evidence="1">
    <location>
        <begin position="14"/>
        <end position="158"/>
    </location>
</feature>
<reference evidence="2" key="1">
    <citation type="submission" date="2020-04" db="EMBL/GenBank/DDBJ databases">
        <authorList>
            <person name="Alioto T."/>
            <person name="Alioto T."/>
            <person name="Gomez Garrido J."/>
        </authorList>
    </citation>
    <scope>NUCLEOTIDE SEQUENCE</scope>
    <source>
        <strain evidence="2">A484AB</strain>
    </source>
</reference>
<evidence type="ECO:0000259" key="1">
    <source>
        <dbReference type="Pfam" id="PF13358"/>
    </source>
</evidence>
<dbReference type="EMBL" id="CACRXK020003663">
    <property type="protein sequence ID" value="CAB3999753.1"/>
    <property type="molecule type" value="Genomic_DNA"/>
</dbReference>
<dbReference type="Gene3D" id="3.30.420.10">
    <property type="entry name" value="Ribonuclease H-like superfamily/Ribonuclease H"/>
    <property type="match status" value="1"/>
</dbReference>
<organism evidence="2 3">
    <name type="scientific">Paramuricea clavata</name>
    <name type="common">Red gorgonian</name>
    <name type="synonym">Violescent sea-whip</name>
    <dbReference type="NCBI Taxonomy" id="317549"/>
    <lineage>
        <taxon>Eukaryota</taxon>
        <taxon>Metazoa</taxon>
        <taxon>Cnidaria</taxon>
        <taxon>Anthozoa</taxon>
        <taxon>Octocorallia</taxon>
        <taxon>Malacalcyonacea</taxon>
        <taxon>Plexauridae</taxon>
        <taxon>Paramuricea</taxon>
    </lineage>
</organism>
<keyword evidence="3" id="KW-1185">Reference proteome</keyword>
<dbReference type="InterPro" id="IPR036397">
    <property type="entry name" value="RNaseH_sf"/>
</dbReference>
<comment type="caution">
    <text evidence="2">The sequence shown here is derived from an EMBL/GenBank/DDBJ whole genome shotgun (WGS) entry which is preliminary data.</text>
</comment>
<evidence type="ECO:0000313" key="2">
    <source>
        <dbReference type="EMBL" id="CAB3999753.1"/>
    </source>
</evidence>
<sequence length="197" mass="22323">LFIDYLSSKDVQKIKFFDEAGIKIPNVGTRLYGNSPIGERCVEVVRKKENPNTTLNMLVFLNGVEYFNLIDGATNTAEFFNFFDEAADATDLTTLRPVLEIGDIIVMDNLIVHHYDGGEILEDFLADAGIELLYTLVYSPDLNPIEMCFNKVKTSLNHEYNDLVHNNVKLAGSYAVETITRDDMRGFYNHTSYLFSV</sequence>
<dbReference type="InterPro" id="IPR038717">
    <property type="entry name" value="Tc1-like_DDE_dom"/>
</dbReference>